<name>A0A7X0IX93_9HYPH</name>
<reference evidence="1 2" key="1">
    <citation type="submission" date="2020-08" db="EMBL/GenBank/DDBJ databases">
        <title>Genomic Encyclopedia of Type Strains, Phase IV (KMG-V): Genome sequencing to study the core and pangenomes of soil and plant-associated prokaryotes.</title>
        <authorList>
            <person name="Whitman W."/>
        </authorList>
    </citation>
    <scope>NUCLEOTIDE SEQUENCE [LARGE SCALE GENOMIC DNA]</scope>
    <source>
        <strain evidence="1 2">SEMIA 4060</strain>
    </source>
</reference>
<dbReference type="AlphaFoldDB" id="A0A7X0IX93"/>
<gene>
    <name evidence="1" type="ORF">GGD46_005636</name>
</gene>
<evidence type="ECO:0000313" key="1">
    <source>
        <dbReference type="EMBL" id="MBB6488322.1"/>
    </source>
</evidence>
<sequence length="125" mass="14371">MRNFVYGMATGALLTMVVTMGPTVVESVEHVWGLMHSTWAPTPSGPSLPLSAYEVHRLAAVAAMRDYCNIYFEETEKSDRLGMRFRDSQDPDKLEILHRLTESFKSEDCDDLLRRFPDMMKYVDF</sequence>
<dbReference type="RefSeq" id="WP_184709793.1">
    <property type="nucleotide sequence ID" value="NZ_JACHBG010000021.1"/>
</dbReference>
<accession>A0A7X0IX93</accession>
<organism evidence="1 2">
    <name type="scientific">Rhizobium lusitanum</name>
    <dbReference type="NCBI Taxonomy" id="293958"/>
    <lineage>
        <taxon>Bacteria</taxon>
        <taxon>Pseudomonadati</taxon>
        <taxon>Pseudomonadota</taxon>
        <taxon>Alphaproteobacteria</taxon>
        <taxon>Hyphomicrobiales</taxon>
        <taxon>Rhizobiaceae</taxon>
        <taxon>Rhizobium/Agrobacterium group</taxon>
        <taxon>Rhizobium</taxon>
    </lineage>
</organism>
<dbReference type="Proteomes" id="UP000565576">
    <property type="component" value="Unassembled WGS sequence"/>
</dbReference>
<evidence type="ECO:0000313" key="2">
    <source>
        <dbReference type="Proteomes" id="UP000565576"/>
    </source>
</evidence>
<comment type="caution">
    <text evidence="1">The sequence shown here is derived from an EMBL/GenBank/DDBJ whole genome shotgun (WGS) entry which is preliminary data.</text>
</comment>
<proteinExistence type="predicted"/>
<protein>
    <submittedName>
        <fullName evidence="1">Uncharacterized protein</fullName>
    </submittedName>
</protein>
<dbReference type="EMBL" id="JACHBG010000021">
    <property type="protein sequence ID" value="MBB6488322.1"/>
    <property type="molecule type" value="Genomic_DNA"/>
</dbReference>